<keyword evidence="4" id="KW-1185">Reference proteome</keyword>
<comment type="caution">
    <text evidence="1">The sequence shown here is derived from an EMBL/GenBank/DDBJ whole genome shotgun (WGS) entry which is preliminary data.</text>
</comment>
<reference evidence="2" key="1">
    <citation type="journal article" date="2014" name="Int. J. Syst. Evol. Microbiol.">
        <title>Complete genome of a new Firmicutes species belonging to the dominant human colonic microbiota ('Ruminococcus bicirculans') reveals two chromosomes and a selective capacity to utilize plant glucans.</title>
        <authorList>
            <consortium name="NISC Comparative Sequencing Program"/>
            <person name="Wegmann U."/>
            <person name="Louis P."/>
            <person name="Goesmann A."/>
            <person name="Henrissat B."/>
            <person name="Duncan S.H."/>
            <person name="Flint H.J."/>
        </authorList>
    </citation>
    <scope>NUCLEOTIDE SEQUENCE</scope>
    <source>
        <strain evidence="2">NBRC 107715</strain>
    </source>
</reference>
<evidence type="ECO:0000313" key="2">
    <source>
        <dbReference type="EMBL" id="GLS65117.1"/>
    </source>
</evidence>
<sequence>MTVGARRQAVFTLEGRTNPWPAVLLWLEHRNPAKKPRDPSKRVSAALSLQWSPTPTAPGGEAWRQAVTVTNETSDDQEITVHFYLADGADPSEIEAGAVSESDLDG</sequence>
<reference evidence="1 3" key="3">
    <citation type="submission" date="2019-07" db="EMBL/GenBank/DDBJ databases">
        <title>Whole genome shotgun sequence of Methylobacterium oxalidis NBRC 107715.</title>
        <authorList>
            <person name="Hosoyama A."/>
            <person name="Uohara A."/>
            <person name="Ohji S."/>
            <person name="Ichikawa N."/>
        </authorList>
    </citation>
    <scope>NUCLEOTIDE SEQUENCE [LARGE SCALE GENOMIC DNA]</scope>
    <source>
        <strain evidence="1 3">NBRC 107715</strain>
    </source>
</reference>
<proteinExistence type="predicted"/>
<dbReference type="AlphaFoldDB" id="A0A512J269"/>
<name>A0A512J269_9HYPH</name>
<evidence type="ECO:0000313" key="3">
    <source>
        <dbReference type="Proteomes" id="UP000321960"/>
    </source>
</evidence>
<dbReference type="Proteomes" id="UP001156856">
    <property type="component" value="Unassembled WGS sequence"/>
</dbReference>
<protein>
    <submittedName>
        <fullName evidence="1">Uncharacterized protein</fullName>
    </submittedName>
</protein>
<dbReference type="EMBL" id="BJZU01000034">
    <property type="protein sequence ID" value="GEP04054.1"/>
    <property type="molecule type" value="Genomic_DNA"/>
</dbReference>
<dbReference type="EMBL" id="BSPK01000060">
    <property type="protein sequence ID" value="GLS65117.1"/>
    <property type="molecule type" value="Genomic_DNA"/>
</dbReference>
<reference evidence="4" key="2">
    <citation type="journal article" date="2019" name="Int. J. Syst. Evol. Microbiol.">
        <title>The Global Catalogue of Microorganisms (GCM) 10K type strain sequencing project: providing services to taxonomists for standard genome sequencing and annotation.</title>
        <authorList>
            <consortium name="The Broad Institute Genomics Platform"/>
            <consortium name="The Broad Institute Genome Sequencing Center for Infectious Disease"/>
            <person name="Wu L."/>
            <person name="Ma J."/>
        </authorList>
    </citation>
    <scope>NUCLEOTIDE SEQUENCE [LARGE SCALE GENOMIC DNA]</scope>
    <source>
        <strain evidence="4">NBRC 107715</strain>
    </source>
</reference>
<evidence type="ECO:0000313" key="4">
    <source>
        <dbReference type="Proteomes" id="UP001156856"/>
    </source>
</evidence>
<gene>
    <name evidence="2" type="ORF">GCM10007888_34980</name>
    <name evidence="1" type="ORF">MOX02_20920</name>
</gene>
<evidence type="ECO:0000313" key="1">
    <source>
        <dbReference type="EMBL" id="GEP04054.1"/>
    </source>
</evidence>
<dbReference type="Proteomes" id="UP000321960">
    <property type="component" value="Unassembled WGS sequence"/>
</dbReference>
<reference evidence="2" key="4">
    <citation type="submission" date="2023-01" db="EMBL/GenBank/DDBJ databases">
        <title>Draft genome sequence of Methylobacterium oxalidis strain NBRC 107715.</title>
        <authorList>
            <person name="Sun Q."/>
            <person name="Mori K."/>
        </authorList>
    </citation>
    <scope>NUCLEOTIDE SEQUENCE</scope>
    <source>
        <strain evidence="2">NBRC 107715</strain>
    </source>
</reference>
<accession>A0A512J269</accession>
<organism evidence="1 3">
    <name type="scientific">Methylobacterium oxalidis</name>
    <dbReference type="NCBI Taxonomy" id="944322"/>
    <lineage>
        <taxon>Bacteria</taxon>
        <taxon>Pseudomonadati</taxon>
        <taxon>Pseudomonadota</taxon>
        <taxon>Alphaproteobacteria</taxon>
        <taxon>Hyphomicrobiales</taxon>
        <taxon>Methylobacteriaceae</taxon>
        <taxon>Methylobacterium</taxon>
    </lineage>
</organism>
<dbReference type="RefSeq" id="WP_147025710.1">
    <property type="nucleotide sequence ID" value="NZ_BJZU01000034.1"/>
</dbReference>